<dbReference type="InterPro" id="IPR006195">
    <property type="entry name" value="aa-tRNA-synth_II"/>
</dbReference>
<dbReference type="FunFam" id="3.30.930.10:FF:000002">
    <property type="entry name" value="Threonine--tRNA ligase"/>
    <property type="match status" value="1"/>
</dbReference>
<dbReference type="Pfam" id="PF00587">
    <property type="entry name" value="tRNA-synt_2b"/>
    <property type="match status" value="1"/>
</dbReference>
<evidence type="ECO:0000256" key="1">
    <source>
        <dbReference type="ARBA" id="ARBA00008226"/>
    </source>
</evidence>
<keyword evidence="7" id="KW-0547">Nucleotide-binding</keyword>
<dbReference type="Pfam" id="PF02824">
    <property type="entry name" value="TGS"/>
    <property type="match status" value="1"/>
</dbReference>
<dbReference type="GO" id="GO:0046872">
    <property type="term" value="F:metal ion binding"/>
    <property type="evidence" value="ECO:0007669"/>
    <property type="project" value="UniProtKB-KW"/>
</dbReference>
<dbReference type="PANTHER" id="PTHR11451:SF44">
    <property type="entry name" value="THREONINE--TRNA LIGASE, CHLOROPLASTIC_MITOCHONDRIAL 2"/>
    <property type="match status" value="1"/>
</dbReference>
<dbReference type="SUPFAM" id="SSF55681">
    <property type="entry name" value="Class II aaRS and biotin synthetases"/>
    <property type="match status" value="1"/>
</dbReference>
<dbReference type="InterPro" id="IPR002314">
    <property type="entry name" value="aa-tRNA-synt_IIb"/>
</dbReference>
<dbReference type="GO" id="GO:0004829">
    <property type="term" value="F:threonine-tRNA ligase activity"/>
    <property type="evidence" value="ECO:0007669"/>
    <property type="project" value="UniProtKB-EC"/>
</dbReference>
<organism evidence="17">
    <name type="scientific">marine metagenome</name>
    <dbReference type="NCBI Taxonomy" id="408172"/>
    <lineage>
        <taxon>unclassified sequences</taxon>
        <taxon>metagenomes</taxon>
        <taxon>ecological metagenomes</taxon>
    </lineage>
</organism>
<dbReference type="InterPro" id="IPR047246">
    <property type="entry name" value="ThrRS_anticodon"/>
</dbReference>
<dbReference type="EC" id="6.1.1.3" evidence="2"/>
<evidence type="ECO:0000256" key="9">
    <source>
        <dbReference type="ARBA" id="ARBA00022840"/>
    </source>
</evidence>
<evidence type="ECO:0000256" key="13">
    <source>
        <dbReference type="ARBA" id="ARBA00031900"/>
    </source>
</evidence>
<dbReference type="CDD" id="cd00771">
    <property type="entry name" value="ThrRS_core"/>
    <property type="match status" value="1"/>
</dbReference>
<dbReference type="PANTHER" id="PTHR11451">
    <property type="entry name" value="THREONINE-TRNA LIGASE"/>
    <property type="match status" value="1"/>
</dbReference>
<dbReference type="FunFam" id="3.30.980.10:FF:000005">
    <property type="entry name" value="Threonyl-tRNA synthetase, mitochondrial"/>
    <property type="match status" value="1"/>
</dbReference>
<evidence type="ECO:0000256" key="12">
    <source>
        <dbReference type="ARBA" id="ARBA00023146"/>
    </source>
</evidence>
<dbReference type="InterPro" id="IPR033728">
    <property type="entry name" value="ThrRS_core"/>
</dbReference>
<dbReference type="Gene3D" id="3.30.54.20">
    <property type="match status" value="1"/>
</dbReference>
<dbReference type="InterPro" id="IPR036621">
    <property type="entry name" value="Anticodon-bd_dom_sf"/>
</dbReference>
<dbReference type="SUPFAM" id="SSF52954">
    <property type="entry name" value="Class II aaRS ABD-related"/>
    <property type="match status" value="1"/>
</dbReference>
<dbReference type="InterPro" id="IPR012675">
    <property type="entry name" value="Beta-grasp_dom_sf"/>
</dbReference>
<comment type="catalytic activity">
    <reaction evidence="14">
        <text>tRNA(Thr) + L-threonine + ATP = L-threonyl-tRNA(Thr) + AMP + diphosphate + H(+)</text>
        <dbReference type="Rhea" id="RHEA:24624"/>
        <dbReference type="Rhea" id="RHEA-COMP:9670"/>
        <dbReference type="Rhea" id="RHEA-COMP:9704"/>
        <dbReference type="ChEBI" id="CHEBI:15378"/>
        <dbReference type="ChEBI" id="CHEBI:30616"/>
        <dbReference type="ChEBI" id="CHEBI:33019"/>
        <dbReference type="ChEBI" id="CHEBI:57926"/>
        <dbReference type="ChEBI" id="CHEBI:78442"/>
        <dbReference type="ChEBI" id="CHEBI:78534"/>
        <dbReference type="ChEBI" id="CHEBI:456215"/>
        <dbReference type="EC" id="6.1.1.3"/>
    </reaction>
</comment>
<evidence type="ECO:0000259" key="16">
    <source>
        <dbReference type="PROSITE" id="PS51880"/>
    </source>
</evidence>
<dbReference type="GO" id="GO:0005737">
    <property type="term" value="C:cytoplasm"/>
    <property type="evidence" value="ECO:0007669"/>
    <property type="project" value="InterPro"/>
</dbReference>
<evidence type="ECO:0000256" key="5">
    <source>
        <dbReference type="ARBA" id="ARBA00022598"/>
    </source>
</evidence>
<comment type="similarity">
    <text evidence="1">Belongs to the class-II aminoacyl-tRNA synthetase family.</text>
</comment>
<dbReference type="PRINTS" id="PR01047">
    <property type="entry name" value="TRNASYNTHTHR"/>
</dbReference>
<dbReference type="InterPro" id="IPR012676">
    <property type="entry name" value="TGS-like"/>
</dbReference>
<dbReference type="Pfam" id="PF03129">
    <property type="entry name" value="HGTP_anticodon"/>
    <property type="match status" value="1"/>
</dbReference>
<dbReference type="CDD" id="cd01667">
    <property type="entry name" value="TGS_ThrRS"/>
    <property type="match status" value="1"/>
</dbReference>
<evidence type="ECO:0000256" key="8">
    <source>
        <dbReference type="ARBA" id="ARBA00022833"/>
    </source>
</evidence>
<dbReference type="Pfam" id="PF07973">
    <property type="entry name" value="tRNA_SAD"/>
    <property type="match status" value="1"/>
</dbReference>
<keyword evidence="3" id="KW-0963">Cytoplasm</keyword>
<evidence type="ECO:0000256" key="4">
    <source>
        <dbReference type="ARBA" id="ARBA00022555"/>
    </source>
</evidence>
<keyword evidence="4" id="KW-0820">tRNA-binding</keyword>
<keyword evidence="6" id="KW-0479">Metal-binding</keyword>
<dbReference type="GO" id="GO:0005524">
    <property type="term" value="F:ATP binding"/>
    <property type="evidence" value="ECO:0007669"/>
    <property type="project" value="UniProtKB-KW"/>
</dbReference>
<proteinExistence type="inferred from homology"/>
<accession>A0A381WW69</accession>
<dbReference type="NCBIfam" id="TIGR00418">
    <property type="entry name" value="thrS"/>
    <property type="match status" value="1"/>
</dbReference>
<dbReference type="Gene3D" id="3.10.20.30">
    <property type="match status" value="1"/>
</dbReference>
<dbReference type="SUPFAM" id="SSF81271">
    <property type="entry name" value="TGS-like"/>
    <property type="match status" value="1"/>
</dbReference>
<dbReference type="InterPro" id="IPR018163">
    <property type="entry name" value="Thr/Ala-tRNA-synth_IIc_edit"/>
</dbReference>
<keyword evidence="5" id="KW-0436">Ligase</keyword>
<evidence type="ECO:0000256" key="7">
    <source>
        <dbReference type="ARBA" id="ARBA00022741"/>
    </source>
</evidence>
<dbReference type="FunFam" id="3.30.54.20:FF:000002">
    <property type="entry name" value="Threonine--tRNA ligase"/>
    <property type="match status" value="1"/>
</dbReference>
<keyword evidence="9" id="KW-0067">ATP-binding</keyword>
<evidence type="ECO:0000313" key="17">
    <source>
        <dbReference type="EMBL" id="SVA56572.1"/>
    </source>
</evidence>
<evidence type="ECO:0000256" key="6">
    <source>
        <dbReference type="ARBA" id="ARBA00022723"/>
    </source>
</evidence>
<dbReference type="FunFam" id="3.40.50.800:FF:000001">
    <property type="entry name" value="Threonine--tRNA ligase"/>
    <property type="match status" value="1"/>
</dbReference>
<dbReference type="InterPro" id="IPR045864">
    <property type="entry name" value="aa-tRNA-synth_II/BPL/LPL"/>
</dbReference>
<keyword evidence="11" id="KW-0648">Protein biosynthesis</keyword>
<dbReference type="AlphaFoldDB" id="A0A381WW69"/>
<dbReference type="HAMAP" id="MF_00184">
    <property type="entry name" value="Thr_tRNA_synth"/>
    <property type="match status" value="1"/>
</dbReference>
<dbReference type="Gene3D" id="3.30.980.10">
    <property type="entry name" value="Threonyl-trna Synthetase, Chain A, domain 2"/>
    <property type="match status" value="1"/>
</dbReference>
<dbReference type="InterPro" id="IPR004154">
    <property type="entry name" value="Anticodon-bd"/>
</dbReference>
<dbReference type="InterPro" id="IPR004095">
    <property type="entry name" value="TGS"/>
</dbReference>
<feature type="domain" description="TGS" evidence="16">
    <location>
        <begin position="1"/>
        <end position="64"/>
    </location>
</feature>
<name>A0A381WW69_9ZZZZ</name>
<gene>
    <name evidence="17" type="ORF">METZ01_LOCUS109426</name>
</gene>
<dbReference type="SUPFAM" id="SSF55186">
    <property type="entry name" value="ThrRS/AlaRS common domain"/>
    <property type="match status" value="1"/>
</dbReference>
<dbReference type="GO" id="GO:0000049">
    <property type="term" value="F:tRNA binding"/>
    <property type="evidence" value="ECO:0007669"/>
    <property type="project" value="UniProtKB-KW"/>
</dbReference>
<dbReference type="EMBL" id="UINC01013038">
    <property type="protein sequence ID" value="SVA56572.1"/>
    <property type="molecule type" value="Genomic_DNA"/>
</dbReference>
<evidence type="ECO:0000256" key="10">
    <source>
        <dbReference type="ARBA" id="ARBA00022884"/>
    </source>
</evidence>
<dbReference type="Gene3D" id="3.40.50.800">
    <property type="entry name" value="Anticodon-binding domain"/>
    <property type="match status" value="1"/>
</dbReference>
<dbReference type="SMART" id="SM00863">
    <property type="entry name" value="tRNA_SAD"/>
    <property type="match status" value="1"/>
</dbReference>
<protein>
    <recommendedName>
        <fullName evidence="2">threonine--tRNA ligase</fullName>
        <ecNumber evidence="2">6.1.1.3</ecNumber>
    </recommendedName>
    <alternativeName>
        <fullName evidence="13">Threonyl-tRNA synthetase</fullName>
    </alternativeName>
</protein>
<dbReference type="InterPro" id="IPR012947">
    <property type="entry name" value="tRNA_SAD"/>
</dbReference>
<dbReference type="PROSITE" id="PS51880">
    <property type="entry name" value="TGS"/>
    <property type="match status" value="1"/>
</dbReference>
<dbReference type="Gene3D" id="3.30.930.10">
    <property type="entry name" value="Bira Bifunctional Protein, Domain 2"/>
    <property type="match status" value="1"/>
</dbReference>
<keyword evidence="12" id="KW-0030">Aminoacyl-tRNA synthetase</keyword>
<evidence type="ECO:0000256" key="2">
    <source>
        <dbReference type="ARBA" id="ARBA00013163"/>
    </source>
</evidence>
<keyword evidence="8" id="KW-0862">Zinc</keyword>
<feature type="domain" description="Aminoacyl-transfer RNA synthetases class-II family profile" evidence="15">
    <location>
        <begin position="246"/>
        <end position="538"/>
    </location>
</feature>
<evidence type="ECO:0000256" key="3">
    <source>
        <dbReference type="ARBA" id="ARBA00022490"/>
    </source>
</evidence>
<evidence type="ECO:0000256" key="14">
    <source>
        <dbReference type="ARBA" id="ARBA00049515"/>
    </source>
</evidence>
<dbReference type="PROSITE" id="PS50862">
    <property type="entry name" value="AA_TRNA_LIGASE_II"/>
    <property type="match status" value="1"/>
</dbReference>
<reference evidence="17" key="1">
    <citation type="submission" date="2018-05" db="EMBL/GenBank/DDBJ databases">
        <authorList>
            <person name="Lanie J.A."/>
            <person name="Ng W.-L."/>
            <person name="Kazmierczak K.M."/>
            <person name="Andrzejewski T.M."/>
            <person name="Davidsen T.M."/>
            <person name="Wayne K.J."/>
            <person name="Tettelin H."/>
            <person name="Glass J.I."/>
            <person name="Rusch D."/>
            <person name="Podicherti R."/>
            <person name="Tsui H.-C.T."/>
            <person name="Winkler M.E."/>
        </authorList>
    </citation>
    <scope>NUCLEOTIDE SEQUENCE</scope>
</reference>
<sequence length="641" mass="73476">MSEKITITFPDENSKKVEKGISGLAIAEQISKSLAKEAIAFSINDEIHDLSRKVEKDSRIKILKRNDEEALSLIRHDCAHVMAEAVQNLFPGTQVTIGPAIENGFYYDFAREVPFTTEDLPKIEKKMHEIVNQGEQFIREVWSREEAIKYFSEKGEKYKAELISDLPNDEIISIYKQGNWLDLCRGPHMPSTKHVGKAFKLMKVAGAYWRGDSNNTMLTRIYGTAWRNEKELSQYLEQLEEAEKRDHRKLGKEMDLFHFQEEAPGAVFWHAKGWKLFQSLINYMRKRQDQSGYIETNTPDLLDKSLWEASGHWEKFGESMFTTEAKEEKVFAIKPMNCPGAVEVYKQGLKSYRDLPLRMAEFGKVHRYEPSGALHGLMRVRAFTQDDAHIFCTEEQITNESKKVCDLILSIYKDFGFTDVRIKYSDRPEKRVGDDKIWDKAEVALKNAMEATKLDYTFNPGEGAFYGPKLEFVLRDAIGRDWQCGTLQVDLNLPGRLGATYVDENGQKKVPVMLHRALFGSLERFAGILIEHYAGHLPFWLSPTQVVIATITSDTDEYAKEVKATLQKLEINSEVDIRNEKIGYKIREHSNSKIPIILAVGKKESQDKTVSVRRLGKTSIEVINLEEIKLILKKESLSPIE</sequence>
<dbReference type="InterPro" id="IPR002320">
    <property type="entry name" value="Thr-tRNA-ligase_IIa"/>
</dbReference>
<dbReference type="CDD" id="cd00860">
    <property type="entry name" value="ThrRS_anticodon"/>
    <property type="match status" value="1"/>
</dbReference>
<evidence type="ECO:0000256" key="11">
    <source>
        <dbReference type="ARBA" id="ARBA00022917"/>
    </source>
</evidence>
<dbReference type="GO" id="GO:0006435">
    <property type="term" value="P:threonyl-tRNA aminoacylation"/>
    <property type="evidence" value="ECO:0007669"/>
    <property type="project" value="InterPro"/>
</dbReference>
<keyword evidence="10" id="KW-0694">RNA-binding</keyword>
<evidence type="ECO:0000259" key="15">
    <source>
        <dbReference type="PROSITE" id="PS50862"/>
    </source>
</evidence>